<keyword evidence="2" id="KW-1185">Reference proteome</keyword>
<dbReference type="STRING" id="520822.A0A151I5M5"/>
<dbReference type="PANTHER" id="PTHR47331:SF5">
    <property type="entry name" value="RIBONUCLEASE H"/>
    <property type="match status" value="1"/>
</dbReference>
<evidence type="ECO:0000313" key="1">
    <source>
        <dbReference type="EMBL" id="KYM90052.1"/>
    </source>
</evidence>
<proteinExistence type="predicted"/>
<evidence type="ECO:0008006" key="3">
    <source>
        <dbReference type="Google" id="ProtNLM"/>
    </source>
</evidence>
<sequence>MHIWLPKLNLPTFFGKYDETHITRVGNLLNGPPPLKQLLDFIARRCEVFETTTRASSAKKIEAKSQPNVKRSSCAATVKPKCNFCQGEHVIYYCKNFVALPIWITGKIPTFSLGRDKFNFPRNIRLADPRFHILSDIDLLIGMDLFWNLICVGQVKFSDKHSTLQKTRLGWILAGHLDSIISITARVHSLHASVTNAELHEHVSRAWQMDDISTQSHNFTMEENICDSRESALKRLKGIERRFMRDLTLKSQYAAFLDEYVSLGHMKKSKIRVVFDAFWRNSSGVSLNDALLVGPAVQQDLISILMRFRFFTYVTADIIKMYRRILMHPP</sequence>
<dbReference type="EMBL" id="KQ976416">
    <property type="protein sequence ID" value="KYM90052.1"/>
    <property type="molecule type" value="Genomic_DNA"/>
</dbReference>
<dbReference type="PANTHER" id="PTHR47331">
    <property type="entry name" value="PHD-TYPE DOMAIN-CONTAINING PROTEIN"/>
    <property type="match status" value="1"/>
</dbReference>
<evidence type="ECO:0000313" key="2">
    <source>
        <dbReference type="Proteomes" id="UP000078540"/>
    </source>
</evidence>
<name>A0A151I5M5_9HYME</name>
<accession>A0A151I5M5</accession>
<reference evidence="1 2" key="1">
    <citation type="submission" date="2015-09" db="EMBL/GenBank/DDBJ databases">
        <title>Atta colombica WGS genome.</title>
        <authorList>
            <person name="Nygaard S."/>
            <person name="Hu H."/>
            <person name="Boomsma J."/>
            <person name="Zhang G."/>
        </authorList>
    </citation>
    <scope>NUCLEOTIDE SEQUENCE [LARGE SCALE GENOMIC DNA]</scope>
    <source>
        <strain evidence="1">Treedump-2</strain>
        <tissue evidence="1">Whole body</tissue>
    </source>
</reference>
<dbReference type="Proteomes" id="UP000078540">
    <property type="component" value="Unassembled WGS sequence"/>
</dbReference>
<gene>
    <name evidence="1" type="ORF">ALC53_01880</name>
</gene>
<protein>
    <recommendedName>
        <fullName evidence="3">Peptidase aspartic putative domain-containing protein</fullName>
    </recommendedName>
</protein>
<organism evidence="1 2">
    <name type="scientific">Atta colombica</name>
    <dbReference type="NCBI Taxonomy" id="520822"/>
    <lineage>
        <taxon>Eukaryota</taxon>
        <taxon>Metazoa</taxon>
        <taxon>Ecdysozoa</taxon>
        <taxon>Arthropoda</taxon>
        <taxon>Hexapoda</taxon>
        <taxon>Insecta</taxon>
        <taxon>Pterygota</taxon>
        <taxon>Neoptera</taxon>
        <taxon>Endopterygota</taxon>
        <taxon>Hymenoptera</taxon>
        <taxon>Apocrita</taxon>
        <taxon>Aculeata</taxon>
        <taxon>Formicoidea</taxon>
        <taxon>Formicidae</taxon>
        <taxon>Myrmicinae</taxon>
        <taxon>Atta</taxon>
    </lineage>
</organism>
<dbReference type="AlphaFoldDB" id="A0A151I5M5"/>